<feature type="transmembrane region" description="Helical" evidence="6">
    <location>
        <begin position="282"/>
        <end position="302"/>
    </location>
</feature>
<keyword evidence="2" id="KW-0813">Transport</keyword>
<feature type="transmembrane region" description="Helical" evidence="6">
    <location>
        <begin position="389"/>
        <end position="407"/>
    </location>
</feature>
<dbReference type="EMBL" id="CP042435">
    <property type="protein sequence ID" value="QEC67019.1"/>
    <property type="molecule type" value="Genomic_DNA"/>
</dbReference>
<feature type="transmembrane region" description="Helical" evidence="6">
    <location>
        <begin position="103"/>
        <end position="127"/>
    </location>
</feature>
<feature type="transmembrane region" description="Helical" evidence="6">
    <location>
        <begin position="157"/>
        <end position="179"/>
    </location>
</feature>
<feature type="transmembrane region" description="Helical" evidence="6">
    <location>
        <begin position="60"/>
        <end position="82"/>
    </location>
</feature>
<keyword evidence="8" id="KW-1185">Reference proteome</keyword>
<feature type="transmembrane region" description="Helical" evidence="6">
    <location>
        <begin position="413"/>
        <end position="430"/>
    </location>
</feature>
<evidence type="ECO:0000256" key="1">
    <source>
        <dbReference type="ARBA" id="ARBA00004141"/>
    </source>
</evidence>
<name>A0A5B8V705_9BACT</name>
<gene>
    <name evidence="7" type="ORF">FRZ67_06815</name>
</gene>
<dbReference type="PIRSF" id="PIRSF006060">
    <property type="entry name" value="AA_transporter"/>
    <property type="match status" value="1"/>
</dbReference>
<dbReference type="Proteomes" id="UP000321533">
    <property type="component" value="Chromosome"/>
</dbReference>
<evidence type="ECO:0000256" key="6">
    <source>
        <dbReference type="SAM" id="Phobius"/>
    </source>
</evidence>
<sequence length="495" mass="52855">MSLFVKKSLSSLLAQAGDSEKGLKRTLTAGNLVALGIGAIIGAGLFVRTALAAGQHAGPAVTISFIIAAIGCAFAGLCYAEFASIIPIAGSAYTYAYATMGELVAWIIGWALILEYALGAATVSISWSEYLNRLLGGRIPYEWCHSPFESALDANNVLHTGIINAPALLILLILSLLLIKGTQESATVNTIIVIVKVSIVLIFIAIGWGYINPANHTPYIIPADAPPAVQPDGSLYSYADFFRHGWGGVLTGAGIVFFAFIGFDAVSTAAQEAKNPKKDMPLGILGSLVICTILYILFSYVLTGVAPYTDFLKAGKEASVAYAIDTYMPGYEWLATLVTVAILAGFSSVILVMLMGQSRVFYTMASDGLLPKIFSALHPKFRTPYKSNMVLFVFVGLFAAFVPGTVAGDLTSIGTLFAFVLVCAGVMILRKKDPNLHRPFKTPLVPLVPILGIIVCTAMIVSLPNDTLLSAFIWMIVGLLVYFGYSQRHSKLRNP</sequence>
<dbReference type="PANTHER" id="PTHR43243:SF4">
    <property type="entry name" value="CATIONIC AMINO ACID TRANSPORTER 4"/>
    <property type="match status" value="1"/>
</dbReference>
<comment type="subcellular location">
    <subcellularLocation>
        <location evidence="1">Membrane</location>
        <topology evidence="1">Multi-pass membrane protein</topology>
    </subcellularLocation>
</comment>
<organism evidence="7 8">
    <name type="scientific">Panacibacter ginsenosidivorans</name>
    <dbReference type="NCBI Taxonomy" id="1813871"/>
    <lineage>
        <taxon>Bacteria</taxon>
        <taxon>Pseudomonadati</taxon>
        <taxon>Bacteroidota</taxon>
        <taxon>Chitinophagia</taxon>
        <taxon>Chitinophagales</taxon>
        <taxon>Chitinophagaceae</taxon>
        <taxon>Panacibacter</taxon>
    </lineage>
</organism>
<keyword evidence="4 6" id="KW-1133">Transmembrane helix</keyword>
<dbReference type="PANTHER" id="PTHR43243">
    <property type="entry name" value="INNER MEMBRANE TRANSPORTER YGJI-RELATED"/>
    <property type="match status" value="1"/>
</dbReference>
<keyword evidence="3 6" id="KW-0812">Transmembrane</keyword>
<feature type="transmembrane region" description="Helical" evidence="6">
    <location>
        <begin position="467"/>
        <end position="485"/>
    </location>
</feature>
<dbReference type="Pfam" id="PF13520">
    <property type="entry name" value="AA_permease_2"/>
    <property type="match status" value="1"/>
</dbReference>
<feature type="transmembrane region" description="Helical" evidence="6">
    <location>
        <begin position="32"/>
        <end position="54"/>
    </location>
</feature>
<keyword evidence="5 6" id="KW-0472">Membrane</keyword>
<reference evidence="7 8" key="1">
    <citation type="journal article" date="2016" name="Int. J. Syst. Evol. Microbiol.">
        <title>Panacibacter ginsenosidivorans gen. nov., sp. nov., with ginsenoside converting activity isolated from soil of a ginseng field.</title>
        <authorList>
            <person name="Siddiqi M.Z."/>
            <person name="Muhammad Shafi S."/>
            <person name="Choi K.D."/>
            <person name="Im W.T."/>
        </authorList>
    </citation>
    <scope>NUCLEOTIDE SEQUENCE [LARGE SCALE GENOMIC DNA]</scope>
    <source>
        <strain evidence="7 8">Gsoil1550</strain>
    </source>
</reference>
<evidence type="ECO:0000256" key="3">
    <source>
        <dbReference type="ARBA" id="ARBA00022692"/>
    </source>
</evidence>
<dbReference type="RefSeq" id="WP_147188819.1">
    <property type="nucleotide sequence ID" value="NZ_CP042435.1"/>
</dbReference>
<evidence type="ECO:0000313" key="8">
    <source>
        <dbReference type="Proteomes" id="UP000321533"/>
    </source>
</evidence>
<evidence type="ECO:0000313" key="7">
    <source>
        <dbReference type="EMBL" id="QEC67019.1"/>
    </source>
</evidence>
<feature type="transmembrane region" description="Helical" evidence="6">
    <location>
        <begin position="246"/>
        <end position="270"/>
    </location>
</feature>
<accession>A0A5B8V705</accession>
<dbReference type="KEGG" id="pgin:FRZ67_06815"/>
<dbReference type="GO" id="GO:0016020">
    <property type="term" value="C:membrane"/>
    <property type="evidence" value="ECO:0007669"/>
    <property type="project" value="UniProtKB-SubCell"/>
</dbReference>
<feature type="transmembrane region" description="Helical" evidence="6">
    <location>
        <begin position="333"/>
        <end position="354"/>
    </location>
</feature>
<feature type="transmembrane region" description="Helical" evidence="6">
    <location>
        <begin position="191"/>
        <end position="211"/>
    </location>
</feature>
<dbReference type="Gene3D" id="1.20.1740.10">
    <property type="entry name" value="Amino acid/polyamine transporter I"/>
    <property type="match status" value="1"/>
</dbReference>
<dbReference type="AlphaFoldDB" id="A0A5B8V705"/>
<evidence type="ECO:0000256" key="4">
    <source>
        <dbReference type="ARBA" id="ARBA00022989"/>
    </source>
</evidence>
<evidence type="ECO:0000256" key="5">
    <source>
        <dbReference type="ARBA" id="ARBA00023136"/>
    </source>
</evidence>
<dbReference type="GO" id="GO:0015171">
    <property type="term" value="F:amino acid transmembrane transporter activity"/>
    <property type="evidence" value="ECO:0007669"/>
    <property type="project" value="TreeGrafter"/>
</dbReference>
<evidence type="ECO:0000256" key="2">
    <source>
        <dbReference type="ARBA" id="ARBA00022448"/>
    </source>
</evidence>
<dbReference type="InterPro" id="IPR002293">
    <property type="entry name" value="AA/rel_permease1"/>
</dbReference>
<dbReference type="OrthoDB" id="9762947at2"/>
<proteinExistence type="predicted"/>
<protein>
    <submittedName>
        <fullName evidence="7">Amino acid permease</fullName>
    </submittedName>
</protein>
<feature type="transmembrane region" description="Helical" evidence="6">
    <location>
        <begin position="442"/>
        <end position="461"/>
    </location>
</feature>